<dbReference type="Proteomes" id="UP001377972">
    <property type="component" value="Unassembled WGS sequence"/>
</dbReference>
<proteinExistence type="predicted"/>
<sequence>MRLYLLILLLLFSVESLSNVLVKSEHSVPVGMAELNTFKKTCGNKCSFTGYINVNKLHFSEDVESGAFLLVRSEGGTKSFSVGIKANEDDKSAELVVMFNDGKNNSDSIVLAKSSLNAWEGFLLSWHDKELLIENLRSVKKIGLNNTPYSQIEKSGITYQTTLTFSPDHIAYMFMGSDAEMWIEMKNQNYNSSWKERYDKN</sequence>
<dbReference type="EMBL" id="JAQPZS010000009">
    <property type="protein sequence ID" value="MEJ6496576.1"/>
    <property type="molecule type" value="Genomic_DNA"/>
</dbReference>
<evidence type="ECO:0000313" key="1">
    <source>
        <dbReference type="EMBL" id="MEJ6496576.1"/>
    </source>
</evidence>
<organism evidence="1 2">
    <name type="scientific">Pseudoalteromonas lipolytica</name>
    <dbReference type="NCBI Taxonomy" id="570156"/>
    <lineage>
        <taxon>Bacteria</taxon>
        <taxon>Pseudomonadati</taxon>
        <taxon>Pseudomonadota</taxon>
        <taxon>Gammaproteobacteria</taxon>
        <taxon>Alteromonadales</taxon>
        <taxon>Pseudoalteromonadaceae</taxon>
        <taxon>Pseudoalteromonas</taxon>
    </lineage>
</organism>
<reference evidence="1 2" key="1">
    <citation type="submission" date="2023-01" db="EMBL/GenBank/DDBJ databases">
        <title>Trichodesmium-associated heterotrophic epibiont bacteria.</title>
        <authorList>
            <person name="Cleveland C.S."/>
            <person name="Webb E.A."/>
        </authorList>
    </citation>
    <scope>NUCLEOTIDE SEQUENCE [LARGE SCALE GENOMIC DNA]</scope>
    <source>
        <strain evidence="1 2">USCH2</strain>
    </source>
</reference>
<name>A0ABU8SVB7_9GAMM</name>
<evidence type="ECO:0000313" key="2">
    <source>
        <dbReference type="Proteomes" id="UP001377972"/>
    </source>
</evidence>
<dbReference type="RefSeq" id="WP_152967131.1">
    <property type="nucleotide sequence ID" value="NZ_JAQPZS010000009.1"/>
</dbReference>
<comment type="caution">
    <text evidence="1">The sequence shown here is derived from an EMBL/GenBank/DDBJ whole genome shotgun (WGS) entry which is preliminary data.</text>
</comment>
<protein>
    <submittedName>
        <fullName evidence="1">Uncharacterized protein</fullName>
    </submittedName>
</protein>
<gene>
    <name evidence="1" type="ORF">PQI24_11060</name>
</gene>
<keyword evidence="2" id="KW-1185">Reference proteome</keyword>
<accession>A0ABU8SVB7</accession>